<dbReference type="OrthoDB" id="10371593at2759"/>
<comment type="caution">
    <text evidence="1">The sequence shown here is derived from an EMBL/GenBank/DDBJ whole genome shotgun (WGS) entry which is preliminary data.</text>
</comment>
<dbReference type="AlphaFoldDB" id="A0A2P5FMH1"/>
<proteinExistence type="predicted"/>
<accession>A0A2P5FMH1</accession>
<evidence type="ECO:0000313" key="2">
    <source>
        <dbReference type="Proteomes" id="UP000237000"/>
    </source>
</evidence>
<reference evidence="2" key="1">
    <citation type="submission" date="2016-06" db="EMBL/GenBank/DDBJ databases">
        <title>Parallel loss of symbiosis genes in relatives of nitrogen-fixing non-legume Parasponia.</title>
        <authorList>
            <person name="Van Velzen R."/>
            <person name="Holmer R."/>
            <person name="Bu F."/>
            <person name="Rutten L."/>
            <person name="Van Zeijl A."/>
            <person name="Liu W."/>
            <person name="Santuari L."/>
            <person name="Cao Q."/>
            <person name="Sharma T."/>
            <person name="Shen D."/>
            <person name="Roswanjaya Y."/>
            <person name="Wardhani T."/>
            <person name="Kalhor M.S."/>
            <person name="Jansen J."/>
            <person name="Van den Hoogen J."/>
            <person name="Gungor B."/>
            <person name="Hartog M."/>
            <person name="Hontelez J."/>
            <person name="Verver J."/>
            <person name="Yang W.-C."/>
            <person name="Schijlen E."/>
            <person name="Repin R."/>
            <person name="Schilthuizen M."/>
            <person name="Schranz E."/>
            <person name="Heidstra R."/>
            <person name="Miyata K."/>
            <person name="Fedorova E."/>
            <person name="Kohlen W."/>
            <person name="Bisseling T."/>
            <person name="Smit S."/>
            <person name="Geurts R."/>
        </authorList>
    </citation>
    <scope>NUCLEOTIDE SEQUENCE [LARGE SCALE GENOMIC DNA]</scope>
    <source>
        <strain evidence="2">cv. RG33-2</strain>
    </source>
</reference>
<evidence type="ECO:0000313" key="1">
    <source>
        <dbReference type="EMBL" id="PON98997.1"/>
    </source>
</evidence>
<sequence>MKLSGETARPARLEKVSTAPLRGERNRKLFGGKDTISVPINCHGRQTAIGVRSFSADTILGYVAHHFLNTW</sequence>
<organism evidence="1 2">
    <name type="scientific">Trema orientale</name>
    <name type="common">Charcoal tree</name>
    <name type="synonym">Celtis orientalis</name>
    <dbReference type="NCBI Taxonomy" id="63057"/>
    <lineage>
        <taxon>Eukaryota</taxon>
        <taxon>Viridiplantae</taxon>
        <taxon>Streptophyta</taxon>
        <taxon>Embryophyta</taxon>
        <taxon>Tracheophyta</taxon>
        <taxon>Spermatophyta</taxon>
        <taxon>Magnoliopsida</taxon>
        <taxon>eudicotyledons</taxon>
        <taxon>Gunneridae</taxon>
        <taxon>Pentapetalae</taxon>
        <taxon>rosids</taxon>
        <taxon>fabids</taxon>
        <taxon>Rosales</taxon>
        <taxon>Cannabaceae</taxon>
        <taxon>Trema</taxon>
    </lineage>
</organism>
<dbReference type="InParanoid" id="A0A2P5FMH1"/>
<name>A0A2P5FMH1_TREOI</name>
<protein>
    <submittedName>
        <fullName evidence="1">Uncharacterized protein</fullName>
    </submittedName>
</protein>
<dbReference type="EMBL" id="JXTC01000021">
    <property type="protein sequence ID" value="PON98997.1"/>
    <property type="molecule type" value="Genomic_DNA"/>
</dbReference>
<gene>
    <name evidence="1" type="ORF">TorRG33x02_052340</name>
</gene>
<keyword evidence="2" id="KW-1185">Reference proteome</keyword>
<dbReference type="Proteomes" id="UP000237000">
    <property type="component" value="Unassembled WGS sequence"/>
</dbReference>